<feature type="transmembrane region" description="Helical" evidence="7">
    <location>
        <begin position="317"/>
        <end position="341"/>
    </location>
</feature>
<keyword evidence="2" id="KW-0813">Transport</keyword>
<evidence type="ECO:0000256" key="6">
    <source>
        <dbReference type="ARBA" id="ARBA00023136"/>
    </source>
</evidence>
<dbReference type="InterPro" id="IPR048279">
    <property type="entry name" value="MdtK-like"/>
</dbReference>
<evidence type="ECO:0000256" key="1">
    <source>
        <dbReference type="ARBA" id="ARBA00004651"/>
    </source>
</evidence>
<feature type="transmembrane region" description="Helical" evidence="7">
    <location>
        <begin position="361"/>
        <end position="378"/>
    </location>
</feature>
<dbReference type="Proteomes" id="UP000431913">
    <property type="component" value="Unassembled WGS sequence"/>
</dbReference>
<feature type="transmembrane region" description="Helical" evidence="7">
    <location>
        <begin position="15"/>
        <end position="32"/>
    </location>
</feature>
<dbReference type="GO" id="GO:0042910">
    <property type="term" value="F:xenobiotic transmembrane transporter activity"/>
    <property type="evidence" value="ECO:0007669"/>
    <property type="project" value="InterPro"/>
</dbReference>
<proteinExistence type="predicted"/>
<evidence type="ECO:0000256" key="4">
    <source>
        <dbReference type="ARBA" id="ARBA00022692"/>
    </source>
</evidence>
<dbReference type="GO" id="GO:0005886">
    <property type="term" value="C:plasma membrane"/>
    <property type="evidence" value="ECO:0007669"/>
    <property type="project" value="UniProtKB-SubCell"/>
</dbReference>
<keyword evidence="11" id="KW-1185">Reference proteome</keyword>
<protein>
    <submittedName>
        <fullName evidence="9">MATE family efflux transporter</fullName>
    </submittedName>
    <submittedName>
        <fullName evidence="8">Multidrug transporter MatE</fullName>
    </submittedName>
</protein>
<dbReference type="PATRIC" id="fig|1550024.3.peg.4212"/>
<gene>
    <name evidence="9" type="ORF">FYJ76_05770</name>
    <name evidence="10" type="ORF">GMD59_15650</name>
    <name evidence="8" type="ORF">TQ39_18385</name>
</gene>
<dbReference type="Proteomes" id="UP000032483">
    <property type="component" value="Unassembled WGS sequence"/>
</dbReference>
<dbReference type="PANTHER" id="PTHR43549">
    <property type="entry name" value="MULTIDRUG RESISTANCE PROTEIN YPNP-RELATED"/>
    <property type="match status" value="1"/>
</dbReference>
<comment type="caution">
    <text evidence="8">The sequence shown here is derived from an EMBL/GenBank/DDBJ whole genome shotgun (WGS) entry which is preliminary data.</text>
</comment>
<dbReference type="Pfam" id="PF01554">
    <property type="entry name" value="MatE"/>
    <property type="match status" value="2"/>
</dbReference>
<evidence type="ECO:0000313" key="10">
    <source>
        <dbReference type="EMBL" id="MTS28708.1"/>
    </source>
</evidence>
<evidence type="ECO:0000313" key="11">
    <source>
        <dbReference type="Proteomes" id="UP000032483"/>
    </source>
</evidence>
<reference evidence="9 12" key="3">
    <citation type="submission" date="2019-08" db="EMBL/GenBank/DDBJ databases">
        <title>In-depth cultivation of the pig gut microbiome towards novel bacterial diversity and tailored functional studies.</title>
        <authorList>
            <person name="Wylensek D."/>
            <person name="Hitch T.C.A."/>
            <person name="Clavel T."/>
        </authorList>
    </citation>
    <scope>NUCLEOTIDE SEQUENCE [LARGE SCALE GENOMIC DNA]</scope>
    <source>
        <strain evidence="9 12">WCA3-601-WT-6J</strain>
    </source>
</reference>
<feature type="transmembrane region" description="Helical" evidence="7">
    <location>
        <begin position="139"/>
        <end position="160"/>
    </location>
</feature>
<feature type="transmembrane region" description="Helical" evidence="7">
    <location>
        <begin position="385"/>
        <end position="405"/>
    </location>
</feature>
<dbReference type="PANTHER" id="PTHR43549:SF3">
    <property type="entry name" value="MULTIDRUG RESISTANCE PROTEIN YPNP-RELATED"/>
    <property type="match status" value="1"/>
</dbReference>
<organism evidence="8 11">
    <name type="scientific">Ruthenibacterium lactatiformans</name>
    <dbReference type="NCBI Taxonomy" id="1550024"/>
    <lineage>
        <taxon>Bacteria</taxon>
        <taxon>Bacillati</taxon>
        <taxon>Bacillota</taxon>
        <taxon>Clostridia</taxon>
        <taxon>Eubacteriales</taxon>
        <taxon>Oscillospiraceae</taxon>
        <taxon>Ruthenibacterium</taxon>
    </lineage>
</organism>
<dbReference type="EMBL" id="JXXK01000046">
    <property type="protein sequence ID" value="KJF38389.1"/>
    <property type="molecule type" value="Genomic_DNA"/>
</dbReference>
<keyword evidence="6 7" id="KW-0472">Membrane</keyword>
<name>A0A0D8IV84_9FIRM</name>
<keyword evidence="3" id="KW-1003">Cell membrane</keyword>
<feature type="transmembrane region" description="Helical" evidence="7">
    <location>
        <begin position="167"/>
        <end position="187"/>
    </location>
</feature>
<dbReference type="NCBIfam" id="TIGR00797">
    <property type="entry name" value="matE"/>
    <property type="match status" value="1"/>
</dbReference>
<evidence type="ECO:0000256" key="3">
    <source>
        <dbReference type="ARBA" id="ARBA00022475"/>
    </source>
</evidence>
<evidence type="ECO:0000313" key="12">
    <source>
        <dbReference type="Proteomes" id="UP000431913"/>
    </source>
</evidence>
<evidence type="ECO:0000256" key="5">
    <source>
        <dbReference type="ARBA" id="ARBA00022989"/>
    </source>
</evidence>
<sequence>MAVNQITEGVIWKQLLYFFFPILFGTFFQQLYNTADAVIVGQFVGTQALAAVGGATGSLINFFVNLFVGLASGTTVVIAQAYGAHDAESVGGTVHTSVALALAAGLGLTAAGVAAAPWALSAMGTPADIMDFALIYLRVYMLGTIPSFLYNVGSGILRAVGDTRRPLYFLIIACLVNIALDVVLVAVLGMGVLGAALATILSQGVSAVLVLVSLTRAETVYRLDWKQVRFHGRLLGDILRVGVPAGLQSNMYAISNILIQTAINGFGTATVAAWTAHGKVDGFFWMILGAYGISITTFAGQNFGAQKYDRIRRSVRVCLALGFGSAVLMSVLYCSLAPYLLGLFTRDAEVVSIGLDMVRQLVPYYFTYVCIEILAGAARGCGCSLAPMLMTCGGVCVLRVAWIFILLPLRPELSTVLVSYPASWVFTSVLFIFYYLQGGWLRGRIRKMGYAPEERGRKKEAGAH</sequence>
<feature type="transmembrane region" description="Helical" evidence="7">
    <location>
        <begin position="257"/>
        <end position="277"/>
    </location>
</feature>
<dbReference type="AlphaFoldDB" id="A0A0D8IV84"/>
<keyword evidence="5 7" id="KW-1133">Transmembrane helix</keyword>
<evidence type="ECO:0000313" key="8">
    <source>
        <dbReference type="EMBL" id="KJF38389.1"/>
    </source>
</evidence>
<evidence type="ECO:0000313" key="13">
    <source>
        <dbReference type="Proteomes" id="UP000472755"/>
    </source>
</evidence>
<feature type="transmembrane region" description="Helical" evidence="7">
    <location>
        <begin position="417"/>
        <end position="436"/>
    </location>
</feature>
<dbReference type="EMBL" id="WMZU01000034">
    <property type="protein sequence ID" value="MTS28708.1"/>
    <property type="molecule type" value="Genomic_DNA"/>
</dbReference>
<dbReference type="InterPro" id="IPR052031">
    <property type="entry name" value="Membrane_Transporter-Flippase"/>
</dbReference>
<feature type="transmembrane region" description="Helical" evidence="7">
    <location>
        <begin position="193"/>
        <end position="214"/>
    </location>
</feature>
<evidence type="ECO:0000313" key="9">
    <source>
        <dbReference type="EMBL" id="MST91450.1"/>
    </source>
</evidence>
<reference evidence="8" key="1">
    <citation type="submission" date="2015-02" db="EMBL/GenBank/DDBJ databases">
        <title>A novel member of the family Ruminococcaceae isolated from human feces.</title>
        <authorList>
            <person name="Shkoporov A.N."/>
            <person name="Chaplin A.V."/>
            <person name="Motuzova O.V."/>
            <person name="Kafarskaia L.I."/>
            <person name="Khokhlova E.V."/>
            <person name="Efimov B.A."/>
        </authorList>
    </citation>
    <scope>NUCLEOTIDE SEQUENCE [LARGE SCALE GENOMIC DNA]</scope>
    <source>
        <strain evidence="8">585-1</strain>
    </source>
</reference>
<feature type="transmembrane region" description="Helical" evidence="7">
    <location>
        <begin position="283"/>
        <end position="305"/>
    </location>
</feature>
<reference evidence="10 13" key="2">
    <citation type="journal article" date="2019" name="Nat. Med.">
        <title>A library of human gut bacterial isolates paired with longitudinal multiomics data enables mechanistic microbiome research.</title>
        <authorList>
            <person name="Poyet M."/>
            <person name="Groussin M."/>
            <person name="Gibbons S.M."/>
            <person name="Avila-Pacheco J."/>
            <person name="Jiang X."/>
            <person name="Kearney S.M."/>
            <person name="Perrotta A.R."/>
            <person name="Berdy B."/>
            <person name="Zhao S."/>
            <person name="Lieberman T.D."/>
            <person name="Swanson P.K."/>
            <person name="Smith M."/>
            <person name="Roesemann S."/>
            <person name="Alexander J.E."/>
            <person name="Rich S.A."/>
            <person name="Livny J."/>
            <person name="Vlamakis H."/>
            <person name="Clish C."/>
            <person name="Bullock K."/>
            <person name="Deik A."/>
            <person name="Scott J."/>
            <person name="Pierce K.A."/>
            <person name="Xavier R.J."/>
            <person name="Alm E.J."/>
        </authorList>
    </citation>
    <scope>NUCLEOTIDE SEQUENCE [LARGE SCALE GENOMIC DNA]</scope>
    <source>
        <strain evidence="10 13">BIOML-A4</strain>
    </source>
</reference>
<dbReference type="InterPro" id="IPR002528">
    <property type="entry name" value="MATE_fam"/>
</dbReference>
<dbReference type="Proteomes" id="UP000472755">
    <property type="component" value="Unassembled WGS sequence"/>
</dbReference>
<dbReference type="EMBL" id="VUNJ01000005">
    <property type="protein sequence ID" value="MST91450.1"/>
    <property type="molecule type" value="Genomic_DNA"/>
</dbReference>
<evidence type="ECO:0000256" key="2">
    <source>
        <dbReference type="ARBA" id="ARBA00022448"/>
    </source>
</evidence>
<dbReference type="CDD" id="cd13138">
    <property type="entry name" value="MATE_yoeA_like"/>
    <property type="match status" value="1"/>
</dbReference>
<keyword evidence="4 7" id="KW-0812">Transmembrane</keyword>
<dbReference type="GO" id="GO:0015297">
    <property type="term" value="F:antiporter activity"/>
    <property type="evidence" value="ECO:0007669"/>
    <property type="project" value="InterPro"/>
</dbReference>
<feature type="transmembrane region" description="Helical" evidence="7">
    <location>
        <begin position="94"/>
        <end position="119"/>
    </location>
</feature>
<comment type="subcellular location">
    <subcellularLocation>
        <location evidence="1">Cell membrane</location>
        <topology evidence="1">Multi-pass membrane protein</topology>
    </subcellularLocation>
</comment>
<evidence type="ECO:0000256" key="7">
    <source>
        <dbReference type="SAM" id="Phobius"/>
    </source>
</evidence>
<accession>A0A0D8IV84</accession>
<dbReference type="PIRSF" id="PIRSF006603">
    <property type="entry name" value="DinF"/>
    <property type="match status" value="1"/>
</dbReference>